<reference evidence="1 2" key="1">
    <citation type="submission" date="2020-07" db="EMBL/GenBank/DDBJ databases">
        <authorList>
            <person name="Feng H."/>
        </authorList>
    </citation>
    <scope>NUCLEOTIDE SEQUENCE [LARGE SCALE GENOMIC DNA]</scope>
    <source>
        <strain evidence="2">s-11</strain>
    </source>
</reference>
<name>A0A7W2AIV6_9BACL</name>
<sequence length="94" mass="10559">MAGNEITVKDLVQMINSVMGQRVLTEQQMEQILAGAKRAHDRGGMNAVLEYLMKVTRADVDFKELKQFADSIRADPSLGMDILQGKKKVPRKKK</sequence>
<evidence type="ECO:0000313" key="2">
    <source>
        <dbReference type="Proteomes" id="UP000530514"/>
    </source>
</evidence>
<comment type="caution">
    <text evidence="1">The sequence shown here is derived from an EMBL/GenBank/DDBJ whole genome shotgun (WGS) entry which is preliminary data.</text>
</comment>
<dbReference type="AlphaFoldDB" id="A0A7W2AIV6"/>
<organism evidence="1 2">
    <name type="scientific">Thermoactinomyces daqus</name>
    <dbReference type="NCBI Taxonomy" id="1329516"/>
    <lineage>
        <taxon>Bacteria</taxon>
        <taxon>Bacillati</taxon>
        <taxon>Bacillota</taxon>
        <taxon>Bacilli</taxon>
        <taxon>Bacillales</taxon>
        <taxon>Thermoactinomycetaceae</taxon>
        <taxon>Thermoactinomyces</taxon>
    </lineage>
</organism>
<dbReference type="RefSeq" id="WP_033099094.1">
    <property type="nucleotide sequence ID" value="NZ_JACEIP010000019.1"/>
</dbReference>
<dbReference type="OrthoDB" id="2989065at2"/>
<keyword evidence="2" id="KW-1185">Reference proteome</keyword>
<protein>
    <submittedName>
        <fullName evidence="1">Uncharacterized protein</fullName>
    </submittedName>
</protein>
<accession>A0A7W2AIV6</accession>
<dbReference type="EMBL" id="JACEIP010000019">
    <property type="protein sequence ID" value="MBA4543660.1"/>
    <property type="molecule type" value="Genomic_DNA"/>
</dbReference>
<dbReference type="Proteomes" id="UP000530514">
    <property type="component" value="Unassembled WGS sequence"/>
</dbReference>
<gene>
    <name evidence="1" type="ORF">H1164_12250</name>
</gene>
<proteinExistence type="predicted"/>
<evidence type="ECO:0000313" key="1">
    <source>
        <dbReference type="EMBL" id="MBA4543660.1"/>
    </source>
</evidence>